<dbReference type="RefSeq" id="WP_229790286.1">
    <property type="nucleotide sequence ID" value="NZ_JACHFL010000030.1"/>
</dbReference>
<evidence type="ECO:0000313" key="2">
    <source>
        <dbReference type="EMBL" id="MBB5366193.1"/>
    </source>
</evidence>
<feature type="compositionally biased region" description="Polar residues" evidence="1">
    <location>
        <begin position="91"/>
        <end position="105"/>
    </location>
</feature>
<gene>
    <name evidence="2" type="ORF">HNQ08_005322</name>
</gene>
<dbReference type="Proteomes" id="UP000552709">
    <property type="component" value="Unassembled WGS sequence"/>
</dbReference>
<organism evidence="2 3">
    <name type="scientific">Deinococcus humi</name>
    <dbReference type="NCBI Taxonomy" id="662880"/>
    <lineage>
        <taxon>Bacteria</taxon>
        <taxon>Thermotogati</taxon>
        <taxon>Deinococcota</taxon>
        <taxon>Deinococci</taxon>
        <taxon>Deinococcales</taxon>
        <taxon>Deinococcaceae</taxon>
        <taxon>Deinococcus</taxon>
    </lineage>
</organism>
<evidence type="ECO:0000313" key="3">
    <source>
        <dbReference type="Proteomes" id="UP000552709"/>
    </source>
</evidence>
<reference evidence="2 3" key="1">
    <citation type="submission" date="2020-08" db="EMBL/GenBank/DDBJ databases">
        <title>Genomic Encyclopedia of Type Strains, Phase IV (KMG-IV): sequencing the most valuable type-strain genomes for metagenomic binning, comparative biology and taxonomic classification.</title>
        <authorList>
            <person name="Goeker M."/>
        </authorList>
    </citation>
    <scope>NUCLEOTIDE SEQUENCE [LARGE SCALE GENOMIC DNA]</scope>
    <source>
        <strain evidence="2 3">DSM 27939</strain>
    </source>
</reference>
<comment type="caution">
    <text evidence="2">The sequence shown here is derived from an EMBL/GenBank/DDBJ whole genome shotgun (WGS) entry which is preliminary data.</text>
</comment>
<keyword evidence="3" id="KW-1185">Reference proteome</keyword>
<name>A0A7W8NIU2_9DEIO</name>
<evidence type="ECO:0000256" key="1">
    <source>
        <dbReference type="SAM" id="MobiDB-lite"/>
    </source>
</evidence>
<feature type="compositionally biased region" description="Basic and acidic residues" evidence="1">
    <location>
        <begin position="81"/>
        <end position="90"/>
    </location>
</feature>
<protein>
    <submittedName>
        <fullName evidence="2">Uncharacterized protein</fullName>
    </submittedName>
</protein>
<feature type="region of interest" description="Disordered" evidence="1">
    <location>
        <begin position="81"/>
        <end position="105"/>
    </location>
</feature>
<dbReference type="EMBL" id="JACHFL010000030">
    <property type="protein sequence ID" value="MBB5366193.1"/>
    <property type="molecule type" value="Genomic_DNA"/>
</dbReference>
<proteinExistence type="predicted"/>
<dbReference type="AlphaFoldDB" id="A0A7W8NIU2"/>
<sequence>MLIISRPGYTRAAQELAWANRVVLYGEHDAVLAAVGAPPMCFFAVIAGPLQPPGPLAGHQVILVQNIHRLPDPIIDVHADERRTAVHDPPQDQSVMRVDQSNTIS</sequence>
<accession>A0A7W8NIU2</accession>